<dbReference type="InterPro" id="IPR006034">
    <property type="entry name" value="Asparaginase/glutaminase-like"/>
</dbReference>
<dbReference type="Gene3D" id="3.40.50.1170">
    <property type="entry name" value="L-asparaginase, N-terminal domain"/>
    <property type="match status" value="1"/>
</dbReference>
<comment type="caution">
    <text evidence="8">The sequence shown here is derived from an EMBL/GenBank/DDBJ whole genome shotgun (WGS) entry which is preliminary data.</text>
</comment>
<dbReference type="Pfam" id="PF00710">
    <property type="entry name" value="Asparaginase"/>
    <property type="match status" value="1"/>
</dbReference>
<evidence type="ECO:0000313" key="9">
    <source>
        <dbReference type="Proteomes" id="UP000076603"/>
    </source>
</evidence>
<dbReference type="OrthoDB" id="9788068at2"/>
<dbReference type="PANTHER" id="PTHR11707">
    <property type="entry name" value="L-ASPARAGINASE"/>
    <property type="match status" value="1"/>
</dbReference>
<dbReference type="PIRSF" id="PIRSF500176">
    <property type="entry name" value="L_ASNase"/>
    <property type="match status" value="1"/>
</dbReference>
<keyword evidence="3 8" id="KW-0378">Hydrolase</keyword>
<evidence type="ECO:0000256" key="4">
    <source>
        <dbReference type="PIRSR" id="PIRSR001220-1"/>
    </source>
</evidence>
<dbReference type="EMBL" id="LWAE01000021">
    <property type="protein sequence ID" value="KZL88368.1"/>
    <property type="molecule type" value="Genomic_DNA"/>
</dbReference>
<dbReference type="Proteomes" id="UP000076603">
    <property type="component" value="Unassembled WGS sequence"/>
</dbReference>
<reference evidence="8 9" key="1">
    <citation type="submission" date="2016-04" db="EMBL/GenBank/DDBJ databases">
        <title>Genome sequence of Clostridium magnum DSM 2767.</title>
        <authorList>
            <person name="Poehlein A."/>
            <person name="Uhlig R."/>
            <person name="Fischer R."/>
            <person name="Bahl H."/>
            <person name="Daniel R."/>
        </authorList>
    </citation>
    <scope>NUCLEOTIDE SEQUENCE [LARGE SCALE GENOMIC DNA]</scope>
    <source>
        <strain evidence="8 9">DSM 2767</strain>
    </source>
</reference>
<dbReference type="InterPro" id="IPR027473">
    <property type="entry name" value="L-asparaginase_C"/>
</dbReference>
<feature type="domain" description="Asparaginase/glutaminase C-terminal" evidence="7">
    <location>
        <begin position="207"/>
        <end position="322"/>
    </location>
</feature>
<dbReference type="RefSeq" id="WP_066631225.1">
    <property type="nucleotide sequence ID" value="NZ_FQXL01000026.1"/>
</dbReference>
<evidence type="ECO:0000256" key="2">
    <source>
        <dbReference type="ARBA" id="ARBA00012920"/>
    </source>
</evidence>
<dbReference type="PATRIC" id="fig|1121326.3.peg.6419"/>
<dbReference type="InterPro" id="IPR027474">
    <property type="entry name" value="L-asparaginase_N"/>
</dbReference>
<feature type="active site" description="O-isoaspartyl threonine intermediate" evidence="4">
    <location>
        <position position="12"/>
    </location>
</feature>
<gene>
    <name evidence="8" type="primary">ansA</name>
    <name evidence="8" type="ORF">CLMAG_63510</name>
</gene>
<dbReference type="GO" id="GO:0006528">
    <property type="term" value="P:asparagine metabolic process"/>
    <property type="evidence" value="ECO:0007669"/>
    <property type="project" value="InterPro"/>
</dbReference>
<dbReference type="SMART" id="SM00870">
    <property type="entry name" value="Asparaginase"/>
    <property type="match status" value="1"/>
</dbReference>
<dbReference type="AlphaFoldDB" id="A0A161WPA0"/>
<dbReference type="CDD" id="cd08964">
    <property type="entry name" value="L-asparaginase_II"/>
    <property type="match status" value="1"/>
</dbReference>
<dbReference type="SUPFAM" id="SSF53774">
    <property type="entry name" value="Glutaminase/Asparaginase"/>
    <property type="match status" value="1"/>
</dbReference>
<feature type="active site" evidence="5">
    <location>
        <position position="12"/>
    </location>
</feature>
<dbReference type="FunFam" id="3.40.50.1170:FF:000001">
    <property type="entry name" value="L-asparaginase 2"/>
    <property type="match status" value="1"/>
</dbReference>
<comment type="similarity">
    <text evidence="1">Belongs to the asparaginase 1 family.</text>
</comment>
<evidence type="ECO:0000256" key="5">
    <source>
        <dbReference type="PROSITE-ProRule" id="PRU10099"/>
    </source>
</evidence>
<organism evidence="8 9">
    <name type="scientific">Clostridium magnum DSM 2767</name>
    <dbReference type="NCBI Taxonomy" id="1121326"/>
    <lineage>
        <taxon>Bacteria</taxon>
        <taxon>Bacillati</taxon>
        <taxon>Bacillota</taxon>
        <taxon>Clostridia</taxon>
        <taxon>Eubacteriales</taxon>
        <taxon>Clostridiaceae</taxon>
        <taxon>Clostridium</taxon>
    </lineage>
</organism>
<evidence type="ECO:0000256" key="1">
    <source>
        <dbReference type="ARBA" id="ARBA00010518"/>
    </source>
</evidence>
<keyword evidence="9" id="KW-1185">Reference proteome</keyword>
<dbReference type="GO" id="GO:0004067">
    <property type="term" value="F:asparaginase activity"/>
    <property type="evidence" value="ECO:0007669"/>
    <property type="project" value="UniProtKB-UniRule"/>
</dbReference>
<dbReference type="PROSITE" id="PS00144">
    <property type="entry name" value="ASN_GLN_ASE_1"/>
    <property type="match status" value="1"/>
</dbReference>
<sequence>MKKIIIIFTGGTISMKKDENSNAAVPAMSGKDILKLTPSINLAADIHFLDFGMMPGPHMTPEKMLELSRIISNKVEIEGYDGVVVTHGTDSLEETAYLVDLTYNGSKPIIFVGSMRNSSELGWDGPPNLIDAVYTAISDEARDRGVMVVMSGEVHSASQVTKTNTHTLDTFKSKDFGPIGFVDNNKVYFYYNYTKNQYIAADKIDSNVDLIKCGCGMDDRLLKFCVDSGTHGIVIEGMGRGNIPPKMVSGVEYALNKDIPVVLVSRCLMGRVLDDYGYEGAGRELTERGVILGDNLPGQKARIKLMVALGYTKELLKIKEIFEKNYY</sequence>
<accession>A0A161WPA0</accession>
<dbReference type="PIRSF" id="PIRSF001220">
    <property type="entry name" value="L-ASNase_gatD"/>
    <property type="match status" value="1"/>
</dbReference>
<dbReference type="InterPro" id="IPR004550">
    <property type="entry name" value="AsnASE_II"/>
</dbReference>
<dbReference type="Gene3D" id="3.40.50.40">
    <property type="match status" value="1"/>
</dbReference>
<dbReference type="PRINTS" id="PR00139">
    <property type="entry name" value="ASNGLNASE"/>
</dbReference>
<evidence type="ECO:0000256" key="3">
    <source>
        <dbReference type="ARBA" id="ARBA00022801"/>
    </source>
</evidence>
<protein>
    <recommendedName>
        <fullName evidence="2">asparaginase</fullName>
        <ecNumber evidence="2">3.5.1.1</ecNumber>
    </recommendedName>
</protein>
<evidence type="ECO:0000259" key="7">
    <source>
        <dbReference type="Pfam" id="PF17763"/>
    </source>
</evidence>
<dbReference type="InterPro" id="IPR040919">
    <property type="entry name" value="Asparaginase_C"/>
</dbReference>
<dbReference type="PROSITE" id="PS51732">
    <property type="entry name" value="ASN_GLN_ASE_3"/>
    <property type="match status" value="1"/>
</dbReference>
<evidence type="ECO:0000259" key="6">
    <source>
        <dbReference type="Pfam" id="PF00710"/>
    </source>
</evidence>
<feature type="domain" description="L-asparaginase N-terminal" evidence="6">
    <location>
        <begin position="3"/>
        <end position="192"/>
    </location>
</feature>
<dbReference type="InterPro" id="IPR036152">
    <property type="entry name" value="Asp/glu_Ase-like_sf"/>
</dbReference>
<dbReference type="InterPro" id="IPR020827">
    <property type="entry name" value="Asparaginase/glutaminase_AS1"/>
</dbReference>
<dbReference type="FunFam" id="3.40.50.40:FF:000003">
    <property type="entry name" value="L-asparaginase 2"/>
    <property type="match status" value="1"/>
</dbReference>
<dbReference type="InterPro" id="IPR037152">
    <property type="entry name" value="L-asparaginase_N_sf"/>
</dbReference>
<dbReference type="STRING" id="1121326.CLMAG_63510"/>
<evidence type="ECO:0000313" key="8">
    <source>
        <dbReference type="EMBL" id="KZL88368.1"/>
    </source>
</evidence>
<dbReference type="Pfam" id="PF17763">
    <property type="entry name" value="Asparaginase_C"/>
    <property type="match status" value="1"/>
</dbReference>
<dbReference type="EC" id="3.5.1.1" evidence="2"/>
<name>A0A161WPA0_9CLOT</name>
<dbReference type="PANTHER" id="PTHR11707:SF28">
    <property type="entry name" value="60 KDA LYSOPHOSPHOLIPASE"/>
    <property type="match status" value="1"/>
</dbReference>
<proteinExistence type="inferred from homology"/>